<protein>
    <recommendedName>
        <fullName evidence="5">Membrane anchor Opy2 N-terminal domain-containing protein</fullName>
    </recommendedName>
</protein>
<evidence type="ECO:0008006" key="5">
    <source>
        <dbReference type="Google" id="ProtNLM"/>
    </source>
</evidence>
<feature type="compositionally biased region" description="Basic and acidic residues" evidence="1">
    <location>
        <begin position="99"/>
        <end position="123"/>
    </location>
</feature>
<gene>
    <name evidence="3" type="ORF">PHLCEN_2v4759</name>
</gene>
<reference evidence="3 4" key="1">
    <citation type="submission" date="2018-02" db="EMBL/GenBank/DDBJ databases">
        <title>Genome sequence of the basidiomycete white-rot fungus Phlebia centrifuga.</title>
        <authorList>
            <person name="Granchi Z."/>
            <person name="Peng M."/>
            <person name="de Vries R.P."/>
            <person name="Hilden K."/>
            <person name="Makela M.R."/>
            <person name="Grigoriev I."/>
            <person name="Riley R."/>
        </authorList>
    </citation>
    <scope>NUCLEOTIDE SEQUENCE [LARGE SCALE GENOMIC DNA]</scope>
    <source>
        <strain evidence="3 4">FBCC195</strain>
    </source>
</reference>
<evidence type="ECO:0000313" key="4">
    <source>
        <dbReference type="Proteomes" id="UP000186601"/>
    </source>
</evidence>
<feature type="compositionally biased region" description="Low complexity" evidence="1">
    <location>
        <begin position="390"/>
        <end position="407"/>
    </location>
</feature>
<feature type="compositionally biased region" description="Polar residues" evidence="1">
    <location>
        <begin position="320"/>
        <end position="339"/>
    </location>
</feature>
<evidence type="ECO:0000256" key="1">
    <source>
        <dbReference type="SAM" id="MobiDB-lite"/>
    </source>
</evidence>
<accession>A0A2R6PJB5</accession>
<dbReference type="STRING" id="98765.A0A2R6PJB5"/>
<feature type="region of interest" description="Disordered" evidence="1">
    <location>
        <begin position="210"/>
        <end position="236"/>
    </location>
</feature>
<proteinExistence type="predicted"/>
<feature type="region of interest" description="Disordered" evidence="1">
    <location>
        <begin position="561"/>
        <end position="607"/>
    </location>
</feature>
<keyword evidence="2" id="KW-0812">Transmembrane</keyword>
<name>A0A2R6PJB5_9APHY</name>
<feature type="compositionally biased region" description="Polar residues" evidence="1">
    <location>
        <begin position="212"/>
        <end position="228"/>
    </location>
</feature>
<comment type="caution">
    <text evidence="3">The sequence shown here is derived from an EMBL/GenBank/DDBJ whole genome shotgun (WGS) entry which is preliminary data.</text>
</comment>
<evidence type="ECO:0000256" key="2">
    <source>
        <dbReference type="SAM" id="Phobius"/>
    </source>
</evidence>
<dbReference type="OrthoDB" id="2402916at2759"/>
<feature type="region of interest" description="Disordered" evidence="1">
    <location>
        <begin position="320"/>
        <end position="359"/>
    </location>
</feature>
<keyword evidence="4" id="KW-1185">Reference proteome</keyword>
<feature type="region of interest" description="Disordered" evidence="1">
    <location>
        <begin position="98"/>
        <end position="131"/>
    </location>
</feature>
<sequence>MVLESLLFQRDGDCPICPAPPPCNCADNEQCIQVSRTSCNNCPTNKCIPENDSSSSTVQTHAVSGGAVAGAVIASIIFLGVVVLAFLWFRRRSRLRRTATTEDAKPDVPARAEDVLNRPDPNEKAQYPEPVQQQEAATLRIYGGASNATINLDPEAQGGSHGSAEGTQGHRDVRASIQSNPFTDTHSIQSASTGTHSNVIPIALVPPGSVGSVRSNPSTLPPSTQATAGSMPARPVRSPDLDLNLDHANVSNDSLRTANDRYAASAISGMSNIRNSYMTTGSYASDFLNEAPVIVTPTRGTVKQVLGIVKAEVIRTPGSSTYLSTEDMTPPQTASSVNSRMPARSPLASASFGPSDIMHGSISEEREDLEQEIAVRSDPFGDEHSPYPTATSPMSPARRSPAPSSATFGDVEESWDPQGPRLPWAKKSSRPDSYSTQAGSIISADIGTASRVHLGLDQLSPAQMATRKLGIPPSGDLPHTPISAALSTARSQYRMTSAKLITPPVSSAEVTPSLPAGALEHQQRLAFEELDVRMSRASVVSSTSTRADSILEGFPFVPPSPISDRPIRTPPRSPLAQQAFKDGTNNLGGNTKYEGADSPLPQPPNRKLLGMSTGSQLSTMSNGLGSFPFQIDSGTGPEAEHPSSPPPSSFMGRQRASLDTLALTSDLSSYPLGFDRAAMDNYPGPRH</sequence>
<evidence type="ECO:0000313" key="3">
    <source>
        <dbReference type="EMBL" id="PSR92229.1"/>
    </source>
</evidence>
<organism evidence="3 4">
    <name type="scientific">Hermanssonia centrifuga</name>
    <dbReference type="NCBI Taxonomy" id="98765"/>
    <lineage>
        <taxon>Eukaryota</taxon>
        <taxon>Fungi</taxon>
        <taxon>Dikarya</taxon>
        <taxon>Basidiomycota</taxon>
        <taxon>Agaricomycotina</taxon>
        <taxon>Agaricomycetes</taxon>
        <taxon>Polyporales</taxon>
        <taxon>Meruliaceae</taxon>
        <taxon>Hermanssonia</taxon>
    </lineage>
</organism>
<feature type="region of interest" description="Disordered" evidence="1">
    <location>
        <begin position="377"/>
        <end position="432"/>
    </location>
</feature>
<keyword evidence="2" id="KW-0472">Membrane</keyword>
<feature type="transmembrane region" description="Helical" evidence="2">
    <location>
        <begin position="67"/>
        <end position="89"/>
    </location>
</feature>
<feature type="region of interest" description="Disordered" evidence="1">
    <location>
        <begin position="625"/>
        <end position="657"/>
    </location>
</feature>
<dbReference type="Proteomes" id="UP000186601">
    <property type="component" value="Unassembled WGS sequence"/>
</dbReference>
<dbReference type="EMBL" id="MLYV02000479">
    <property type="protein sequence ID" value="PSR92229.1"/>
    <property type="molecule type" value="Genomic_DNA"/>
</dbReference>
<feature type="region of interest" description="Disordered" evidence="1">
    <location>
        <begin position="149"/>
        <end position="170"/>
    </location>
</feature>
<dbReference type="AlphaFoldDB" id="A0A2R6PJB5"/>
<keyword evidence="2" id="KW-1133">Transmembrane helix</keyword>